<evidence type="ECO:0000313" key="1">
    <source>
        <dbReference type="EMBL" id="KAF8651217.1"/>
    </source>
</evidence>
<sequence>MTVIDGSPSLEILQLCFCTALEELIIGDCESLAALEGNFTCLRKLVLGYNSGLESLQLYSCTALEELTVENCGALTALEGKFTSLRKLDLSGSPRLKSLRLSFCTALEHLEIYDCDVLDTLEDMRSLRGLRYVDVLDCPRLPLLERLLSQGYDLCAGLEWLDTDDFSFLTTSFCQYLTSLQRLAFHGCNTGEVRRLTDEQERALQLLTSLQELRFGGCEDLEDLPVGLHRLYSLKKLEIAYCQRISSLSEKDLPPSLEELEIWSCSEELTDVCRVLATRRSKPKIQIDWEYLN</sequence>
<protein>
    <submittedName>
        <fullName evidence="1">Uncharacterized protein</fullName>
    </submittedName>
</protein>
<organism evidence="1 2">
    <name type="scientific">Digitaria exilis</name>
    <dbReference type="NCBI Taxonomy" id="1010633"/>
    <lineage>
        <taxon>Eukaryota</taxon>
        <taxon>Viridiplantae</taxon>
        <taxon>Streptophyta</taxon>
        <taxon>Embryophyta</taxon>
        <taxon>Tracheophyta</taxon>
        <taxon>Spermatophyta</taxon>
        <taxon>Magnoliopsida</taxon>
        <taxon>Liliopsida</taxon>
        <taxon>Poales</taxon>
        <taxon>Poaceae</taxon>
        <taxon>PACMAD clade</taxon>
        <taxon>Panicoideae</taxon>
        <taxon>Panicodae</taxon>
        <taxon>Paniceae</taxon>
        <taxon>Anthephorinae</taxon>
        <taxon>Digitaria</taxon>
    </lineage>
</organism>
<accession>A0A835DZG3</accession>
<evidence type="ECO:0000313" key="2">
    <source>
        <dbReference type="Proteomes" id="UP000636709"/>
    </source>
</evidence>
<keyword evidence="2" id="KW-1185">Reference proteome</keyword>
<dbReference type="OrthoDB" id="693205at2759"/>
<comment type="caution">
    <text evidence="1">The sequence shown here is derived from an EMBL/GenBank/DDBJ whole genome shotgun (WGS) entry which is preliminary data.</text>
</comment>
<dbReference type="PANTHER" id="PTHR36766">
    <property type="entry name" value="PLANT BROAD-SPECTRUM MILDEW RESISTANCE PROTEIN RPW8"/>
    <property type="match status" value="1"/>
</dbReference>
<name>A0A835DZG3_9POAL</name>
<dbReference type="Gene3D" id="3.80.10.10">
    <property type="entry name" value="Ribonuclease Inhibitor"/>
    <property type="match status" value="2"/>
</dbReference>
<dbReference type="EMBL" id="JACEFO010002685">
    <property type="protein sequence ID" value="KAF8651217.1"/>
    <property type="molecule type" value="Genomic_DNA"/>
</dbReference>
<dbReference type="PANTHER" id="PTHR36766:SF30">
    <property type="entry name" value="TIR-NBS TYPE DISEASE RESISTANCE PROTEIN-RELATED"/>
    <property type="match status" value="1"/>
</dbReference>
<gene>
    <name evidence="1" type="ORF">HU200_063461</name>
</gene>
<reference evidence="1" key="1">
    <citation type="submission" date="2020-07" db="EMBL/GenBank/DDBJ databases">
        <title>Genome sequence and genetic diversity analysis of an under-domesticated orphan crop, white fonio (Digitaria exilis).</title>
        <authorList>
            <person name="Bennetzen J.L."/>
            <person name="Chen S."/>
            <person name="Ma X."/>
            <person name="Wang X."/>
            <person name="Yssel A.E.J."/>
            <person name="Chaluvadi S.R."/>
            <person name="Johnson M."/>
            <person name="Gangashetty P."/>
            <person name="Hamidou F."/>
            <person name="Sanogo M.D."/>
            <person name="Zwaenepoel A."/>
            <person name="Wallace J."/>
            <person name="Van De Peer Y."/>
            <person name="Van Deynze A."/>
        </authorList>
    </citation>
    <scope>NUCLEOTIDE SEQUENCE</scope>
    <source>
        <tissue evidence="1">Leaves</tissue>
    </source>
</reference>
<dbReference type="InterPro" id="IPR032675">
    <property type="entry name" value="LRR_dom_sf"/>
</dbReference>
<dbReference type="AlphaFoldDB" id="A0A835DZG3"/>
<dbReference type="SUPFAM" id="SSF52058">
    <property type="entry name" value="L domain-like"/>
    <property type="match status" value="1"/>
</dbReference>
<proteinExistence type="predicted"/>
<dbReference type="Proteomes" id="UP000636709">
    <property type="component" value="Unassembled WGS sequence"/>
</dbReference>